<dbReference type="PROSITE" id="PS50853">
    <property type="entry name" value="FN3"/>
    <property type="match status" value="1"/>
</dbReference>
<protein>
    <recommendedName>
        <fullName evidence="1">Fibronectin type-III domain-containing protein</fullName>
    </recommendedName>
</protein>
<dbReference type="InterPro" id="IPR003961">
    <property type="entry name" value="FN3_dom"/>
</dbReference>
<keyword evidence="3" id="KW-1185">Reference proteome</keyword>
<dbReference type="OrthoDB" id="656121at2"/>
<evidence type="ECO:0000313" key="3">
    <source>
        <dbReference type="Proteomes" id="UP000267223"/>
    </source>
</evidence>
<proteinExistence type="predicted"/>
<dbReference type="EMBL" id="RJJR01000023">
    <property type="protein sequence ID" value="RNI32821.1"/>
    <property type="molecule type" value="Genomic_DNA"/>
</dbReference>
<feature type="domain" description="Fibronectin type-III" evidence="1">
    <location>
        <begin position="119"/>
        <end position="207"/>
    </location>
</feature>
<gene>
    <name evidence="2" type="ORF">EFY79_19715</name>
</gene>
<evidence type="ECO:0000259" key="1">
    <source>
        <dbReference type="PROSITE" id="PS50853"/>
    </source>
</evidence>
<comment type="caution">
    <text evidence="2">The sequence shown here is derived from an EMBL/GenBank/DDBJ whole genome shotgun (WGS) entry which is preliminary data.</text>
</comment>
<reference evidence="2 3" key="1">
    <citation type="submission" date="2018-11" db="EMBL/GenBank/DDBJ databases">
        <title>Draft genome sequence of Ferruginibacter sp. BO-59.</title>
        <authorList>
            <person name="Im W.T."/>
        </authorList>
    </citation>
    <scope>NUCLEOTIDE SEQUENCE [LARGE SCALE GENOMIC DNA]</scope>
    <source>
        <strain evidence="2 3">BO-59</strain>
    </source>
</reference>
<evidence type="ECO:0000313" key="2">
    <source>
        <dbReference type="EMBL" id="RNI32821.1"/>
    </source>
</evidence>
<dbReference type="Proteomes" id="UP000267223">
    <property type="component" value="Unassembled WGS sequence"/>
</dbReference>
<dbReference type="AlphaFoldDB" id="A0A3M9N4T2"/>
<sequence length="207" mass="22810">MKQVAKINLSFGQYTDAAFGEKAGAIYDGMNNSTVFTNPVPTMEVLNTARLAYLAALDKASSRSKNDVVVKNALRQSLTDLLVELGHYVTLTAKGDLTMLTESRFNLRKNREPKPELQQPKNLQLVNGINPGVLIMSVDAVRGARSYSFEYTPDPLGPDSVWVKIAGTTRKCTINNLQSGQKIWARVAAVGVRNQFTYSEIQGRTIQ</sequence>
<name>A0A3M9N4T2_9BACT</name>
<organism evidence="2 3">
    <name type="scientific">Hanamia caeni</name>
    <dbReference type="NCBI Taxonomy" id="2294116"/>
    <lineage>
        <taxon>Bacteria</taxon>
        <taxon>Pseudomonadati</taxon>
        <taxon>Bacteroidota</taxon>
        <taxon>Chitinophagia</taxon>
        <taxon>Chitinophagales</taxon>
        <taxon>Chitinophagaceae</taxon>
        <taxon>Hanamia</taxon>
    </lineage>
</organism>
<accession>A0A3M9N4T2</accession>
<dbReference type="RefSeq" id="WP_123122475.1">
    <property type="nucleotide sequence ID" value="NZ_RJJR01000023.1"/>
</dbReference>